<dbReference type="EMBL" id="UINC01007106">
    <property type="protein sequence ID" value="SVA31443.1"/>
    <property type="molecule type" value="Genomic_DNA"/>
</dbReference>
<reference evidence="1" key="1">
    <citation type="submission" date="2018-05" db="EMBL/GenBank/DDBJ databases">
        <authorList>
            <person name="Lanie J.A."/>
            <person name="Ng W.-L."/>
            <person name="Kazmierczak K.M."/>
            <person name="Andrzejewski T.M."/>
            <person name="Davidsen T.M."/>
            <person name="Wayne K.J."/>
            <person name="Tettelin H."/>
            <person name="Glass J.I."/>
            <person name="Rusch D."/>
            <person name="Podicherti R."/>
            <person name="Tsui H.-C.T."/>
            <person name="Winkler M.E."/>
        </authorList>
    </citation>
    <scope>NUCLEOTIDE SEQUENCE</scope>
</reference>
<evidence type="ECO:0000313" key="1">
    <source>
        <dbReference type="EMBL" id="SVA31443.1"/>
    </source>
</evidence>
<proteinExistence type="predicted"/>
<protein>
    <recommendedName>
        <fullName evidence="2">NIPSNAP domain-containing protein</fullName>
    </recommendedName>
</protein>
<dbReference type="Gene3D" id="3.30.70.100">
    <property type="match status" value="1"/>
</dbReference>
<sequence length="97" mass="10925">MTVQLRRYEVEDGGLERLVAWFPTIAAVRDKYGFTIEFAYADADNSEFVWAVSYPGDIEAFETALEPYNESPERADAFADFSSPVAQMHLSYVTSAL</sequence>
<evidence type="ECO:0008006" key="2">
    <source>
        <dbReference type="Google" id="ProtNLM"/>
    </source>
</evidence>
<accession>A0A381UWX1</accession>
<name>A0A381UWX1_9ZZZZ</name>
<dbReference type="AlphaFoldDB" id="A0A381UWX1"/>
<organism evidence="1">
    <name type="scientific">marine metagenome</name>
    <dbReference type="NCBI Taxonomy" id="408172"/>
    <lineage>
        <taxon>unclassified sequences</taxon>
        <taxon>metagenomes</taxon>
        <taxon>ecological metagenomes</taxon>
    </lineage>
</organism>
<gene>
    <name evidence="1" type="ORF">METZ01_LOCUS84297</name>
</gene>